<evidence type="ECO:0000256" key="1">
    <source>
        <dbReference type="SAM" id="MobiDB-lite"/>
    </source>
</evidence>
<feature type="region of interest" description="Disordered" evidence="1">
    <location>
        <begin position="1"/>
        <end position="62"/>
    </location>
</feature>
<dbReference type="EnsemblMetazoa" id="AATE009187-RA">
    <property type="protein sequence ID" value="AATE009187-PA.1"/>
    <property type="gene ID" value="AATE009187"/>
</dbReference>
<name>A0A182J0T3_ANOAO</name>
<feature type="compositionally biased region" description="Low complexity" evidence="1">
    <location>
        <begin position="12"/>
        <end position="33"/>
    </location>
</feature>
<proteinExistence type="predicted"/>
<reference evidence="2" key="1">
    <citation type="submission" date="2022-08" db="UniProtKB">
        <authorList>
            <consortium name="EnsemblMetazoa"/>
        </authorList>
    </citation>
    <scope>IDENTIFICATION</scope>
    <source>
        <strain evidence="2">EBRO</strain>
    </source>
</reference>
<dbReference type="AlphaFoldDB" id="A0A182J0T3"/>
<dbReference type="VEuPathDB" id="VectorBase:AATE009187"/>
<sequence length="111" mass="11891">MGPRTASTFSQANETATGTNNNNKSMTINNNSIGGTKSPLWDGGGGGKLSSPERLPSMNGADHNEFYIEDTEQVKVNLSFKASLVESKNFTLFRRGSLRRSRKVSSGGCTS</sequence>
<protein>
    <submittedName>
        <fullName evidence="2">Uncharacterized protein</fullName>
    </submittedName>
</protein>
<feature type="compositionally biased region" description="Polar residues" evidence="1">
    <location>
        <begin position="1"/>
        <end position="11"/>
    </location>
</feature>
<evidence type="ECO:0000313" key="2">
    <source>
        <dbReference type="EnsemblMetazoa" id="AATE009187-PA.1"/>
    </source>
</evidence>
<accession>A0A182J0T3</accession>
<organism evidence="2">
    <name type="scientific">Anopheles atroparvus</name>
    <name type="common">European mosquito</name>
    <dbReference type="NCBI Taxonomy" id="41427"/>
    <lineage>
        <taxon>Eukaryota</taxon>
        <taxon>Metazoa</taxon>
        <taxon>Ecdysozoa</taxon>
        <taxon>Arthropoda</taxon>
        <taxon>Hexapoda</taxon>
        <taxon>Insecta</taxon>
        <taxon>Pterygota</taxon>
        <taxon>Neoptera</taxon>
        <taxon>Endopterygota</taxon>
        <taxon>Diptera</taxon>
        <taxon>Nematocera</taxon>
        <taxon>Culicoidea</taxon>
        <taxon>Culicidae</taxon>
        <taxon>Anophelinae</taxon>
        <taxon>Anopheles</taxon>
    </lineage>
</organism>